<dbReference type="InterPro" id="IPR003172">
    <property type="entry name" value="ML_dom"/>
</dbReference>
<dbReference type="EMBL" id="JADBGQ010000003">
    <property type="protein sequence ID" value="KAG5405831.1"/>
    <property type="molecule type" value="Genomic_DNA"/>
</dbReference>
<dbReference type="PANTHER" id="PTHR11306:SF35">
    <property type="entry name" value="MD-2-RELATED LIPID-RECOGNITION PROTEIN ROSY1"/>
    <property type="match status" value="1"/>
</dbReference>
<dbReference type="SMART" id="SM00737">
    <property type="entry name" value="ML"/>
    <property type="match status" value="1"/>
</dbReference>
<feature type="chain" id="PRO_5045989185" description="MD-2-related lipid-recognition domain-containing protein" evidence="1">
    <location>
        <begin position="26"/>
        <end position="160"/>
    </location>
</feature>
<name>A0ABQ7N6N8_BRACM</name>
<feature type="domain" description="MD-2-related lipid-recognition" evidence="2">
    <location>
        <begin position="30"/>
        <end position="152"/>
    </location>
</feature>
<dbReference type="InterPro" id="IPR039670">
    <property type="entry name" value="NPC2-like"/>
</dbReference>
<evidence type="ECO:0000256" key="1">
    <source>
        <dbReference type="SAM" id="SignalP"/>
    </source>
</evidence>
<dbReference type="Pfam" id="PF02221">
    <property type="entry name" value="E1_DerP2_DerF2"/>
    <property type="match status" value="1"/>
</dbReference>
<dbReference type="Proteomes" id="UP000823674">
    <property type="component" value="Chromosome A03"/>
</dbReference>
<evidence type="ECO:0000313" key="3">
    <source>
        <dbReference type="EMBL" id="KAG5405831.1"/>
    </source>
</evidence>
<keyword evidence="1" id="KW-0732">Signal</keyword>
<organism evidence="3 4">
    <name type="scientific">Brassica rapa subsp. trilocularis</name>
    <dbReference type="NCBI Taxonomy" id="1813537"/>
    <lineage>
        <taxon>Eukaryota</taxon>
        <taxon>Viridiplantae</taxon>
        <taxon>Streptophyta</taxon>
        <taxon>Embryophyta</taxon>
        <taxon>Tracheophyta</taxon>
        <taxon>Spermatophyta</taxon>
        <taxon>Magnoliopsida</taxon>
        <taxon>eudicotyledons</taxon>
        <taxon>Gunneridae</taxon>
        <taxon>Pentapetalae</taxon>
        <taxon>rosids</taxon>
        <taxon>malvids</taxon>
        <taxon>Brassicales</taxon>
        <taxon>Brassicaceae</taxon>
        <taxon>Brassiceae</taxon>
        <taxon>Brassica</taxon>
    </lineage>
</organism>
<reference evidence="3 4" key="1">
    <citation type="submission" date="2021-03" db="EMBL/GenBank/DDBJ databases">
        <authorList>
            <person name="King G.J."/>
            <person name="Bancroft I."/>
            <person name="Baten A."/>
            <person name="Bloomfield J."/>
            <person name="Borpatragohain P."/>
            <person name="He Z."/>
            <person name="Irish N."/>
            <person name="Irwin J."/>
            <person name="Liu K."/>
            <person name="Mauleon R.P."/>
            <person name="Moore J."/>
            <person name="Morris R."/>
            <person name="Ostergaard L."/>
            <person name="Wang B."/>
            <person name="Wells R."/>
        </authorList>
    </citation>
    <scope>NUCLEOTIDE SEQUENCE [LARGE SCALE GENOMIC DNA]</scope>
    <source>
        <strain evidence="3">R-o-18</strain>
        <tissue evidence="3">Leaf</tissue>
    </source>
</reference>
<sequence length="160" mass="17475">MTISHGQPLLLLLLVSLFFVPAALGSSRVFRPCNITHPYPVSVRTVDISPHPVDRSGNSNITIAGYAGIQIPDGATVVVNVSAPFLVNPYVSIKTYPICDITECRVTVRLFSRFAFTVPNAFIPEELNGLLNIVTLSIKVEQEKIMCVVFNCVVTGRRST</sequence>
<evidence type="ECO:0000313" key="4">
    <source>
        <dbReference type="Proteomes" id="UP000823674"/>
    </source>
</evidence>
<comment type="caution">
    <text evidence="3">The sequence shown here is derived from an EMBL/GenBank/DDBJ whole genome shotgun (WGS) entry which is preliminary data.</text>
</comment>
<evidence type="ECO:0000259" key="2">
    <source>
        <dbReference type="SMART" id="SM00737"/>
    </source>
</evidence>
<feature type="signal peptide" evidence="1">
    <location>
        <begin position="1"/>
        <end position="25"/>
    </location>
</feature>
<keyword evidence="4" id="KW-1185">Reference proteome</keyword>
<proteinExistence type="predicted"/>
<gene>
    <name evidence="3" type="primary">A03p041940.1_BraROA</name>
    <name evidence="3" type="ORF">IGI04_011950</name>
</gene>
<accession>A0ABQ7N6N8</accession>
<protein>
    <recommendedName>
        <fullName evidence="2">MD-2-related lipid-recognition domain-containing protein</fullName>
    </recommendedName>
</protein>
<dbReference type="PANTHER" id="PTHR11306">
    <property type="entry name" value="NIEMANN PICK TYPE C2 PROTEIN NPC2-RELATED"/>
    <property type="match status" value="1"/>
</dbReference>